<proteinExistence type="predicted"/>
<evidence type="ECO:0000256" key="4">
    <source>
        <dbReference type="ARBA" id="ARBA00022692"/>
    </source>
</evidence>
<feature type="transmembrane region" description="Helical" evidence="8">
    <location>
        <begin position="173"/>
        <end position="193"/>
    </location>
</feature>
<evidence type="ECO:0000256" key="1">
    <source>
        <dbReference type="ARBA" id="ARBA00004651"/>
    </source>
</evidence>
<dbReference type="PROSITE" id="PS50850">
    <property type="entry name" value="MFS"/>
    <property type="match status" value="1"/>
</dbReference>
<protein>
    <submittedName>
        <fullName evidence="10">Putative major facilitator superfamily protein</fullName>
    </submittedName>
</protein>
<keyword evidence="11" id="KW-1185">Reference proteome</keyword>
<evidence type="ECO:0000256" key="5">
    <source>
        <dbReference type="ARBA" id="ARBA00022989"/>
    </source>
</evidence>
<feature type="region of interest" description="Disordered" evidence="7">
    <location>
        <begin position="593"/>
        <end position="613"/>
    </location>
</feature>
<feature type="transmembrane region" description="Helical" evidence="8">
    <location>
        <begin position="76"/>
        <end position="95"/>
    </location>
</feature>
<dbReference type="KEGG" id="nwl:NWFMUON74_34050"/>
<evidence type="ECO:0000313" key="11">
    <source>
        <dbReference type="Proteomes" id="UP000516173"/>
    </source>
</evidence>
<dbReference type="Proteomes" id="UP000516173">
    <property type="component" value="Chromosome"/>
</dbReference>
<feature type="transmembrane region" description="Helical" evidence="8">
    <location>
        <begin position="378"/>
        <end position="396"/>
    </location>
</feature>
<dbReference type="GeneID" id="80347936"/>
<dbReference type="SUPFAM" id="SSF103473">
    <property type="entry name" value="MFS general substrate transporter"/>
    <property type="match status" value="2"/>
</dbReference>
<dbReference type="GO" id="GO:0022857">
    <property type="term" value="F:transmembrane transporter activity"/>
    <property type="evidence" value="ECO:0007669"/>
    <property type="project" value="InterPro"/>
</dbReference>
<comment type="subcellular location">
    <subcellularLocation>
        <location evidence="1">Cell membrane</location>
        <topology evidence="1">Multi-pass membrane protein</topology>
    </subcellularLocation>
</comment>
<feature type="transmembrane region" description="Helical" evidence="8">
    <location>
        <begin position="236"/>
        <end position="254"/>
    </location>
</feature>
<dbReference type="InterPro" id="IPR011701">
    <property type="entry name" value="MFS"/>
</dbReference>
<name>A0A7G1KN18_9NOCA</name>
<dbReference type="AlphaFoldDB" id="A0A7G1KN18"/>
<evidence type="ECO:0000256" key="2">
    <source>
        <dbReference type="ARBA" id="ARBA00022448"/>
    </source>
</evidence>
<dbReference type="Gene3D" id="1.20.1250.20">
    <property type="entry name" value="MFS general substrate transporter like domains"/>
    <property type="match status" value="2"/>
</dbReference>
<sequence>MTSAQPRGGVDVGDVRTIRRRLRVDHDHPHYKWVALSNTTLGMLMVTINSSIVIISLPAIFRGIHLDPLSPGNVSYLLWLIMGFLLTSAVLVVMFGRLGDMFGRVRIYNLGFVVFTLSAIALSFDPFDLGGGAIWLIVWRVVQGVGGAMLMANSSAILTDAFPARQRGVALGINQVAAVAGSFLGLLIGGVLAEWDWKAVFWVSVPFGIIGTVWSYRSLHDNGVRTPGSLDLPGTLAFALGLTALLTGITYGIQPHGSSKTGWTNPWVLGAVCGGVALLAAFCYIETKVKQPMFRMSLLRNRTFALGNFASLMSSIGRGGLQFMLIIWLQGIWLPLHGFDYESTPLWAGIYMLPLTVGFLAAGPISGWLSDRYGARPFAAGGLAIVAVTFVLLVVIPVDFDYWVFAVIILFNGLGSGMFASPNTAEVMSAVPASQRGVASGMRATLMNGGMALSIGLFFSLMIVGLSGTLPGAMDSGLRGQGVPADVAGRVADMPPVGSLFATFLGYNPFEELLGPTGTLEQPGVHADVLTGQEFFPNLISGPFHSGLVVVFLGAALMMLIGAIASWFAGGTYVVDEREELAAAERAGILAETDRAESGNTGTASTRVGAKSG</sequence>
<accession>A0A7G1KN18</accession>
<organism evidence="10 11">
    <name type="scientific">Nocardia wallacei</name>
    <dbReference type="NCBI Taxonomy" id="480035"/>
    <lineage>
        <taxon>Bacteria</taxon>
        <taxon>Bacillati</taxon>
        <taxon>Actinomycetota</taxon>
        <taxon>Actinomycetes</taxon>
        <taxon>Mycobacteriales</taxon>
        <taxon>Nocardiaceae</taxon>
        <taxon>Nocardia</taxon>
    </lineage>
</organism>
<evidence type="ECO:0000256" key="8">
    <source>
        <dbReference type="SAM" id="Phobius"/>
    </source>
</evidence>
<evidence type="ECO:0000313" key="10">
    <source>
        <dbReference type="EMBL" id="BCK55633.1"/>
    </source>
</evidence>
<reference evidence="10 11" key="1">
    <citation type="submission" date="2020-08" db="EMBL/GenBank/DDBJ databases">
        <title>Genome Sequencing of Nocardia wallacei strain FMUON74 and assembly.</title>
        <authorList>
            <person name="Toyokawa M."/>
            <person name="Uesaka K."/>
        </authorList>
    </citation>
    <scope>NUCLEOTIDE SEQUENCE [LARGE SCALE GENOMIC DNA]</scope>
    <source>
        <strain evidence="10 11">FMUON74</strain>
    </source>
</reference>
<evidence type="ECO:0000256" key="6">
    <source>
        <dbReference type="ARBA" id="ARBA00023136"/>
    </source>
</evidence>
<feature type="transmembrane region" description="Helical" evidence="8">
    <location>
        <begin position="199"/>
        <end position="216"/>
    </location>
</feature>
<feature type="domain" description="Major facilitator superfamily (MFS) profile" evidence="9">
    <location>
        <begin position="35"/>
        <end position="574"/>
    </location>
</feature>
<evidence type="ECO:0000256" key="7">
    <source>
        <dbReference type="SAM" id="MobiDB-lite"/>
    </source>
</evidence>
<dbReference type="RefSeq" id="WP_425300429.1">
    <property type="nucleotide sequence ID" value="NZ_AP023396.1"/>
</dbReference>
<dbReference type="PANTHER" id="PTHR42718:SF46">
    <property type="entry name" value="BLR6921 PROTEIN"/>
    <property type="match status" value="1"/>
</dbReference>
<evidence type="ECO:0000256" key="3">
    <source>
        <dbReference type="ARBA" id="ARBA00022475"/>
    </source>
</evidence>
<feature type="transmembrane region" description="Helical" evidence="8">
    <location>
        <begin position="446"/>
        <end position="466"/>
    </location>
</feature>
<gene>
    <name evidence="10" type="ORF">NWFMUON74_34050</name>
</gene>
<keyword evidence="2" id="KW-0813">Transport</keyword>
<dbReference type="InterPro" id="IPR036259">
    <property type="entry name" value="MFS_trans_sf"/>
</dbReference>
<dbReference type="CDD" id="cd17321">
    <property type="entry name" value="MFS_MMR_MDR_like"/>
    <property type="match status" value="1"/>
</dbReference>
<dbReference type="GO" id="GO:0005886">
    <property type="term" value="C:plasma membrane"/>
    <property type="evidence" value="ECO:0007669"/>
    <property type="project" value="UniProtKB-SubCell"/>
</dbReference>
<keyword evidence="4 8" id="KW-0812">Transmembrane</keyword>
<keyword evidence="5 8" id="KW-1133">Transmembrane helix</keyword>
<keyword evidence="6 8" id="KW-0472">Membrane</keyword>
<feature type="transmembrane region" description="Helical" evidence="8">
    <location>
        <begin position="544"/>
        <end position="569"/>
    </location>
</feature>
<evidence type="ECO:0000259" key="9">
    <source>
        <dbReference type="PROSITE" id="PS50850"/>
    </source>
</evidence>
<feature type="transmembrane region" description="Helical" evidence="8">
    <location>
        <begin position="107"/>
        <end position="127"/>
    </location>
</feature>
<dbReference type="Pfam" id="PF07690">
    <property type="entry name" value="MFS_1"/>
    <property type="match status" value="1"/>
</dbReference>
<feature type="transmembrane region" description="Helical" evidence="8">
    <location>
        <begin position="346"/>
        <end position="366"/>
    </location>
</feature>
<dbReference type="InterPro" id="IPR020846">
    <property type="entry name" value="MFS_dom"/>
</dbReference>
<feature type="transmembrane region" description="Helical" evidence="8">
    <location>
        <begin position="402"/>
        <end position="425"/>
    </location>
</feature>
<dbReference type="EMBL" id="AP023396">
    <property type="protein sequence ID" value="BCK55633.1"/>
    <property type="molecule type" value="Genomic_DNA"/>
</dbReference>
<feature type="transmembrane region" description="Helical" evidence="8">
    <location>
        <begin position="306"/>
        <end position="334"/>
    </location>
</feature>
<keyword evidence="3" id="KW-1003">Cell membrane</keyword>
<feature type="transmembrane region" description="Helical" evidence="8">
    <location>
        <begin position="266"/>
        <end position="285"/>
    </location>
</feature>
<dbReference type="PANTHER" id="PTHR42718">
    <property type="entry name" value="MAJOR FACILITATOR SUPERFAMILY MULTIDRUG TRANSPORTER MFSC"/>
    <property type="match status" value="1"/>
</dbReference>
<feature type="transmembrane region" description="Helical" evidence="8">
    <location>
        <begin position="41"/>
        <end position="64"/>
    </location>
</feature>
<feature type="transmembrane region" description="Helical" evidence="8">
    <location>
        <begin position="133"/>
        <end position="152"/>
    </location>
</feature>